<evidence type="ECO:0008006" key="4">
    <source>
        <dbReference type="Google" id="ProtNLM"/>
    </source>
</evidence>
<accession>A0A4P6XRV6</accession>
<evidence type="ECO:0000313" key="3">
    <source>
        <dbReference type="Proteomes" id="UP000292447"/>
    </source>
</evidence>
<keyword evidence="1" id="KW-0812">Transmembrane</keyword>
<proteinExistence type="predicted"/>
<keyword evidence="3" id="KW-1185">Reference proteome</keyword>
<feature type="transmembrane region" description="Helical" evidence="1">
    <location>
        <begin position="43"/>
        <end position="61"/>
    </location>
</feature>
<dbReference type="Pfam" id="PF11927">
    <property type="entry name" value="HODM_asu-like"/>
    <property type="match status" value="1"/>
</dbReference>
<keyword evidence="1" id="KW-1133">Transmembrane helix</keyword>
<name>A0A4P6XRV6_9ASCO</name>
<keyword evidence="1" id="KW-0472">Membrane</keyword>
<evidence type="ECO:0000256" key="1">
    <source>
        <dbReference type="SAM" id="Phobius"/>
    </source>
</evidence>
<reference evidence="3" key="1">
    <citation type="submission" date="2019-03" db="EMBL/GenBank/DDBJ databases">
        <title>Snf2 controls pulcherriminic acid biosynthesis and connects pigmentation and antifungal activity of the yeast Metschnikowia pulcherrima.</title>
        <authorList>
            <person name="Gore-Lloyd D."/>
            <person name="Sumann I."/>
            <person name="Brachmann A.O."/>
            <person name="Schneeberger K."/>
            <person name="Ortiz-Merino R.A."/>
            <person name="Moreno-Beltran M."/>
            <person name="Schlaefli M."/>
            <person name="Kirner P."/>
            <person name="Santos Kron A."/>
            <person name="Wolfe K.H."/>
            <person name="Piel J."/>
            <person name="Ahrens C.H."/>
            <person name="Henk D."/>
            <person name="Freimoser F.M."/>
        </authorList>
    </citation>
    <scope>NUCLEOTIDE SEQUENCE [LARGE SCALE GENOMIC DNA]</scope>
    <source>
        <strain evidence="3">APC 1.2</strain>
    </source>
</reference>
<dbReference type="STRING" id="2163413.A0A4P6XRV6"/>
<dbReference type="InterPro" id="IPR021848">
    <property type="entry name" value="HODM_asu-like"/>
</dbReference>
<organism evidence="2 3">
    <name type="scientific">Metschnikowia aff. pulcherrima</name>
    <dbReference type="NCBI Taxonomy" id="2163413"/>
    <lineage>
        <taxon>Eukaryota</taxon>
        <taxon>Fungi</taxon>
        <taxon>Dikarya</taxon>
        <taxon>Ascomycota</taxon>
        <taxon>Saccharomycotina</taxon>
        <taxon>Pichiomycetes</taxon>
        <taxon>Metschnikowiaceae</taxon>
        <taxon>Metschnikowia</taxon>
    </lineage>
</organism>
<protein>
    <recommendedName>
        <fullName evidence="4">HRQ family protein 2</fullName>
    </recommendedName>
</protein>
<sequence>MTKPLLKGDKRFDDKKFDPYIRLIPRATCHPETCEGISITRSFMTMLLFCLALLLLVALYLQRVLKAKKPQSRDVSNQLKPIGIDFDWNNCEPYYLRPFVGKKNFNPSMAVHNISKQREQLFLIEKSYLDATTLRKEHLKSFEQKILHCNQSERAREAVREFYSMTVEFLTQRYPQYFKISADEKTVKNRINSNVMPLSGEGEDAMHLLRVLTANVEEDILIMLKDNPGEENEEYILRASLTGSPAGFDPSHNFDKPISFIHEPVPQYQSRLISPMHRFFNKLEPKDLWQRGNWSIQTSNVSFKLEDHHGRSGDEIGELSRDQLDIENACFMRCERQLLTRLPKSRAVIMLVRTYLTPVKQIKEEGLGPEMARAIESLPADLAFYKRRKLWGKAVSEYLKSS</sequence>
<gene>
    <name evidence="2" type="primary">MPUL0E04520</name>
    <name evidence="2" type="ORF">METSCH_E04520</name>
</gene>
<evidence type="ECO:0000313" key="2">
    <source>
        <dbReference type="EMBL" id="QBM90210.1"/>
    </source>
</evidence>
<dbReference type="EMBL" id="CP034460">
    <property type="protein sequence ID" value="QBM90210.1"/>
    <property type="molecule type" value="Genomic_DNA"/>
</dbReference>
<dbReference type="AlphaFoldDB" id="A0A4P6XRV6"/>
<dbReference type="Proteomes" id="UP000292447">
    <property type="component" value="Chromosome V"/>
</dbReference>